<gene>
    <name evidence="1" type="ORF">B9L19_12470</name>
</gene>
<evidence type="ECO:0000313" key="2">
    <source>
        <dbReference type="Proteomes" id="UP000198378"/>
    </source>
</evidence>
<sequence length="64" mass="7338">MRRKWRSKRCGLPISSEGWRCYVSLFSVNVRRDGGQTLLMGVSMNMRALSEGRKVFFSIAHMVG</sequence>
<reference evidence="1 2" key="1">
    <citation type="submission" date="2017-05" db="EMBL/GenBank/DDBJ databases">
        <title>The genome sequence of Geobacillus thermocatenulatus DSM 730.</title>
        <authorList>
            <person name="Ramaloko W.T."/>
            <person name="Koen N."/>
            <person name="Polliack S."/>
            <person name="Aliyu H."/>
            <person name="Lebre P."/>
            <person name="Mohr T."/>
            <person name="Oswald F."/>
            <person name="Zwick M."/>
            <person name="Neumann A."/>
            <person name="Syldatk C."/>
            <person name="Cowan D."/>
            <person name="De Maayer P."/>
        </authorList>
    </citation>
    <scope>NUCLEOTIDE SEQUENCE [LARGE SCALE GENOMIC DNA]</scope>
    <source>
        <strain evidence="1 2">BGSC 93A1</strain>
    </source>
</reference>
<dbReference type="EMBL" id="NEWK01000002">
    <property type="protein sequence ID" value="OXB86352.1"/>
    <property type="molecule type" value="Genomic_DNA"/>
</dbReference>
<evidence type="ECO:0000313" key="1">
    <source>
        <dbReference type="EMBL" id="OXB86352.1"/>
    </source>
</evidence>
<proteinExistence type="predicted"/>
<keyword evidence="2" id="KW-1185">Reference proteome</keyword>
<dbReference type="AlphaFoldDB" id="A0AA91TCY8"/>
<dbReference type="Proteomes" id="UP000198378">
    <property type="component" value="Unassembled WGS sequence"/>
</dbReference>
<name>A0AA91TCY8_9BACL</name>
<organism evidence="1 2">
    <name type="scientific">Geobacillus thermocatenulatus</name>
    <dbReference type="NCBI Taxonomy" id="33938"/>
    <lineage>
        <taxon>Bacteria</taxon>
        <taxon>Bacillati</taxon>
        <taxon>Bacillota</taxon>
        <taxon>Bacilli</taxon>
        <taxon>Bacillales</taxon>
        <taxon>Anoxybacillaceae</taxon>
        <taxon>Geobacillus</taxon>
        <taxon>Geobacillus thermoleovorans group</taxon>
    </lineage>
</organism>
<comment type="caution">
    <text evidence="1">The sequence shown here is derived from an EMBL/GenBank/DDBJ whole genome shotgun (WGS) entry which is preliminary data.</text>
</comment>
<protein>
    <submittedName>
        <fullName evidence="1">Uncharacterized protein</fullName>
    </submittedName>
</protein>
<accession>A0AA91TCY8</accession>